<dbReference type="InterPro" id="IPR002762">
    <property type="entry name" value="CbiX-like"/>
</dbReference>
<dbReference type="Gene3D" id="3.40.50.1400">
    <property type="match status" value="2"/>
</dbReference>
<dbReference type="GeneID" id="92746728"/>
<reference evidence="4 5" key="1">
    <citation type="submission" date="2018-10" db="EMBL/GenBank/DDBJ databases">
        <title>Corynebacterium macginleyi genome sequencing and assembly of the type strain and two clinical samples.</title>
        <authorList>
            <person name="Bernier A.-M."/>
            <person name="Bernard K."/>
        </authorList>
    </citation>
    <scope>NUCLEOTIDE SEQUENCE [LARGE SCALE GENOMIC DNA]</scope>
    <source>
        <strain evidence="4 5">NML 120205</strain>
    </source>
</reference>
<dbReference type="PANTHER" id="PTHR33542:SF5">
    <property type="entry name" value="FERROCHELATASE CHE1"/>
    <property type="match status" value="1"/>
</dbReference>
<dbReference type="SUPFAM" id="SSF53800">
    <property type="entry name" value="Chelatase"/>
    <property type="match status" value="1"/>
</dbReference>
<accession>A0A3M0G796</accession>
<gene>
    <name evidence="4" type="ORF">D9543_05880</name>
    <name evidence="3" type="ORF">GWO63_010520</name>
</gene>
<reference evidence="3 6" key="2">
    <citation type="submission" date="2021-01" db="EMBL/GenBank/DDBJ databases">
        <title>Complete genome sequences of Corynebacterium macginleyi strains isolated from infectious keratitis.</title>
        <authorList>
            <person name="Sagerfors S."/>
            <person name="Poehlein A."/>
            <person name="Soderquist B."/>
            <person name="Bruggemann H."/>
        </authorList>
    </citation>
    <scope>NUCLEOTIDE SEQUENCE [LARGE SCALE GENOMIC DNA]</scope>
    <source>
        <strain evidence="3 6">12T220</strain>
    </source>
</reference>
<dbReference type="Proteomes" id="UP000270649">
    <property type="component" value="Unassembled WGS sequence"/>
</dbReference>
<organism evidence="4 5">
    <name type="scientific">Corynebacterium macginleyi</name>
    <dbReference type="NCBI Taxonomy" id="38290"/>
    <lineage>
        <taxon>Bacteria</taxon>
        <taxon>Bacillati</taxon>
        <taxon>Actinomycetota</taxon>
        <taxon>Actinomycetes</taxon>
        <taxon>Mycobacteriales</taxon>
        <taxon>Corynebacteriaceae</taxon>
        <taxon>Corynebacterium</taxon>
    </lineage>
</organism>
<dbReference type="GO" id="GO:0046872">
    <property type="term" value="F:metal ion binding"/>
    <property type="evidence" value="ECO:0007669"/>
    <property type="project" value="UniProtKB-KW"/>
</dbReference>
<keyword evidence="2" id="KW-0456">Lyase</keyword>
<evidence type="ECO:0000313" key="4">
    <source>
        <dbReference type="EMBL" id="RMB60835.1"/>
    </source>
</evidence>
<dbReference type="EMBL" id="REGC01000005">
    <property type="protein sequence ID" value="RMB60835.1"/>
    <property type="molecule type" value="Genomic_DNA"/>
</dbReference>
<dbReference type="Pfam" id="PF01903">
    <property type="entry name" value="CbiX"/>
    <property type="match status" value="1"/>
</dbReference>
<dbReference type="AlphaFoldDB" id="A0A3M0G796"/>
<dbReference type="RefSeq" id="WP_121911838.1">
    <property type="nucleotide sequence ID" value="NZ_CP068291.1"/>
</dbReference>
<dbReference type="CDD" id="cd03416">
    <property type="entry name" value="CbiX_SirB_N"/>
    <property type="match status" value="1"/>
</dbReference>
<keyword evidence="6" id="KW-1185">Reference proteome</keyword>
<evidence type="ECO:0000313" key="5">
    <source>
        <dbReference type="Proteomes" id="UP000270649"/>
    </source>
</evidence>
<evidence type="ECO:0000256" key="1">
    <source>
        <dbReference type="ARBA" id="ARBA00022723"/>
    </source>
</evidence>
<comment type="caution">
    <text evidence="4">The sequence shown here is derived from an EMBL/GenBank/DDBJ whole genome shotgun (WGS) entry which is preliminary data.</text>
</comment>
<dbReference type="InterPro" id="IPR050963">
    <property type="entry name" value="Sirohydro_Cobaltochel/CbiX"/>
</dbReference>
<evidence type="ECO:0000313" key="6">
    <source>
        <dbReference type="Proteomes" id="UP001518680"/>
    </source>
</evidence>
<evidence type="ECO:0000313" key="3">
    <source>
        <dbReference type="EMBL" id="MBM0244662.1"/>
    </source>
</evidence>
<name>A0A3M0G796_9CORY</name>
<sequence length="241" mass="24839">MTALITLSHGSRHPGAADGIDRLTQAAAAAIPGRPAYRAAHLEFNTPDLTAAAGDLARCGEDTAVVIPLLFTQGYHQRVDVPRVIAAAEEAAGLRLVQGECLGGGGAVRDADRREAAEAELAAVLAARAHPRDTHHVIYAVGSSQAAANDSVRRLAARVSRLTGTPATAAFATRGGSSDIHALARSTARMRVIPLFVTAGLLLKPLSSTPSNVTVDPVLGTDLAGIVAARYHIAQEVGVLC</sequence>
<proteinExistence type="predicted"/>
<dbReference type="OrthoDB" id="482456at2"/>
<dbReference type="PANTHER" id="PTHR33542">
    <property type="entry name" value="SIROHYDROCHLORIN FERROCHELATASE, CHLOROPLASTIC"/>
    <property type="match status" value="1"/>
</dbReference>
<dbReference type="EMBL" id="JAACBX020000002">
    <property type="protein sequence ID" value="MBM0244662.1"/>
    <property type="molecule type" value="Genomic_DNA"/>
</dbReference>
<evidence type="ECO:0000256" key="2">
    <source>
        <dbReference type="ARBA" id="ARBA00023239"/>
    </source>
</evidence>
<protein>
    <submittedName>
        <fullName evidence="4">Sirohydrochlorin chelatase</fullName>
    </submittedName>
</protein>
<keyword evidence="1" id="KW-0479">Metal-binding</keyword>
<dbReference type="GO" id="GO:0016829">
    <property type="term" value="F:lyase activity"/>
    <property type="evidence" value="ECO:0007669"/>
    <property type="project" value="UniProtKB-KW"/>
</dbReference>
<dbReference type="Proteomes" id="UP001518680">
    <property type="component" value="Unassembled WGS sequence"/>
</dbReference>